<protein>
    <submittedName>
        <fullName evidence="9">HEAT repeat domain-containing protein</fullName>
    </submittedName>
</protein>
<evidence type="ECO:0000259" key="6">
    <source>
        <dbReference type="Pfam" id="PF00127"/>
    </source>
</evidence>
<dbReference type="CDD" id="cd04233">
    <property type="entry name" value="Auracyanin"/>
    <property type="match status" value="1"/>
</dbReference>
<dbReference type="InterPro" id="IPR028871">
    <property type="entry name" value="BlueCu_1_BS"/>
</dbReference>
<dbReference type="GO" id="GO:0016788">
    <property type="term" value="F:hydrolase activity, acting on ester bonds"/>
    <property type="evidence" value="ECO:0007669"/>
    <property type="project" value="UniProtKB-ARBA"/>
</dbReference>
<dbReference type="InterPro" id="IPR013428">
    <property type="entry name" value="Membrane-bound_put_N"/>
</dbReference>
<evidence type="ECO:0000256" key="2">
    <source>
        <dbReference type="ARBA" id="ARBA00022723"/>
    </source>
</evidence>
<keyword evidence="3" id="KW-0249">Electron transport</keyword>
<feature type="domain" description="DUF7133" evidence="8">
    <location>
        <begin position="416"/>
        <end position="761"/>
    </location>
</feature>
<gene>
    <name evidence="9" type="ORF">J2I48_22845</name>
</gene>
<evidence type="ECO:0000256" key="5">
    <source>
        <dbReference type="SAM" id="SignalP"/>
    </source>
</evidence>
<feature type="domain" description="SGNH hydrolase-type esterase" evidence="7">
    <location>
        <begin position="124"/>
        <end position="272"/>
    </location>
</feature>
<dbReference type="NCBIfam" id="TIGR02604">
    <property type="entry name" value="Piru_Ver_Nterm"/>
    <property type="match status" value="1"/>
</dbReference>
<dbReference type="InterPro" id="IPR011042">
    <property type="entry name" value="6-blade_b-propeller_TolB-like"/>
</dbReference>
<dbReference type="InterPro" id="IPR016024">
    <property type="entry name" value="ARM-type_fold"/>
</dbReference>
<accession>A0A939K305</accession>
<dbReference type="RefSeq" id="WP_207337829.1">
    <property type="nucleotide sequence ID" value="NZ_JAFMYU010000023.1"/>
</dbReference>
<evidence type="ECO:0000259" key="7">
    <source>
        <dbReference type="Pfam" id="PF13472"/>
    </source>
</evidence>
<dbReference type="Proteomes" id="UP000664795">
    <property type="component" value="Unassembled WGS sequence"/>
</dbReference>
<keyword evidence="5" id="KW-0732">Signal</keyword>
<dbReference type="InterPro" id="IPR011989">
    <property type="entry name" value="ARM-like"/>
</dbReference>
<dbReference type="InterPro" id="IPR013830">
    <property type="entry name" value="SGNH_hydro"/>
</dbReference>
<evidence type="ECO:0000256" key="3">
    <source>
        <dbReference type="ARBA" id="ARBA00022982"/>
    </source>
</evidence>
<dbReference type="Gene3D" id="3.40.50.1110">
    <property type="entry name" value="SGNH hydrolase"/>
    <property type="match status" value="1"/>
</dbReference>
<dbReference type="InterPro" id="IPR055557">
    <property type="entry name" value="DUF7133"/>
</dbReference>
<feature type="chain" id="PRO_5037395868" evidence="5">
    <location>
        <begin position="21"/>
        <end position="1323"/>
    </location>
</feature>
<dbReference type="Gene3D" id="2.120.10.30">
    <property type="entry name" value="TolB, C-terminal domain"/>
    <property type="match status" value="1"/>
</dbReference>
<dbReference type="EMBL" id="JAFMYU010000023">
    <property type="protein sequence ID" value="MBO0933865.1"/>
    <property type="molecule type" value="Genomic_DNA"/>
</dbReference>
<dbReference type="SUPFAM" id="SSF49503">
    <property type="entry name" value="Cupredoxins"/>
    <property type="match status" value="1"/>
</dbReference>
<dbReference type="InterPro" id="IPR008972">
    <property type="entry name" value="Cupredoxin"/>
</dbReference>
<organism evidence="9 10">
    <name type="scientific">Fibrella aquatilis</name>
    <dbReference type="NCBI Taxonomy" id="2817059"/>
    <lineage>
        <taxon>Bacteria</taxon>
        <taxon>Pseudomonadati</taxon>
        <taxon>Bacteroidota</taxon>
        <taxon>Cytophagia</taxon>
        <taxon>Cytophagales</taxon>
        <taxon>Spirosomataceae</taxon>
        <taxon>Fibrella</taxon>
    </lineage>
</organism>
<dbReference type="Gene3D" id="2.60.40.420">
    <property type="entry name" value="Cupredoxins - blue copper proteins"/>
    <property type="match status" value="1"/>
</dbReference>
<evidence type="ECO:0000256" key="1">
    <source>
        <dbReference type="ARBA" id="ARBA00022448"/>
    </source>
</evidence>
<dbReference type="Pfam" id="PF13646">
    <property type="entry name" value="HEAT_2"/>
    <property type="match status" value="1"/>
</dbReference>
<dbReference type="SUPFAM" id="SSF63829">
    <property type="entry name" value="Calcium-dependent phosphotriesterase"/>
    <property type="match status" value="1"/>
</dbReference>
<dbReference type="PANTHER" id="PTHR33546">
    <property type="entry name" value="LARGE, MULTIFUNCTIONAL SECRETED PROTEIN-RELATED"/>
    <property type="match status" value="1"/>
</dbReference>
<dbReference type="Gene3D" id="1.25.10.10">
    <property type="entry name" value="Leucine-rich Repeat Variant"/>
    <property type="match status" value="1"/>
</dbReference>
<feature type="domain" description="Blue (type 1) copper" evidence="6">
    <location>
        <begin position="1200"/>
        <end position="1318"/>
    </location>
</feature>
<dbReference type="InterPro" id="IPR036514">
    <property type="entry name" value="SGNH_hydro_sf"/>
</dbReference>
<reference evidence="9 10" key="1">
    <citation type="submission" date="2021-03" db="EMBL/GenBank/DDBJ databases">
        <title>Fibrella sp. HMF5036 genome sequencing and assembly.</title>
        <authorList>
            <person name="Kang H."/>
            <person name="Kim H."/>
            <person name="Bae S."/>
            <person name="Joh K."/>
        </authorList>
    </citation>
    <scope>NUCLEOTIDE SEQUENCE [LARGE SCALE GENOMIC DNA]</scope>
    <source>
        <strain evidence="9 10">HMF5036</strain>
    </source>
</reference>
<comment type="caution">
    <text evidence="9">The sequence shown here is derived from an EMBL/GenBank/DDBJ whole genome shotgun (WGS) entry which is preliminary data.</text>
</comment>
<dbReference type="Pfam" id="PF13472">
    <property type="entry name" value="Lipase_GDSL_2"/>
    <property type="match status" value="1"/>
</dbReference>
<evidence type="ECO:0000313" key="9">
    <source>
        <dbReference type="EMBL" id="MBO0933865.1"/>
    </source>
</evidence>
<evidence type="ECO:0000313" key="10">
    <source>
        <dbReference type="Proteomes" id="UP000664795"/>
    </source>
</evidence>
<sequence>MKTFAAIVLLLGMVGMAAQGQSVMPPFTPKAGNRIVLLGNTFADRMRHYGYLETLLQQTFPNRQLSLRNMGWSADEVDLQPRPLNFPGFGEQATRPVANETNEVVFNGFTRQSDPITMPVALNFAGLNQDLTDQKADILFLCFGMNEAFGGAAGLRQFEQNLGAFVANLQRNRYNGRTAPVLVLVSPIAHEEVGPRPVGPLLRRTGSVGATVSQFAEHNQNLALYTNAMRQLATAKGLYFIDLFTPSLAHMQQTGTPITINGIHLTDEGYRLAAGWMGQALGLSNAIDLRSDFSRVIRRVIKHKDDHFFYRWRAVNGEYIYGRRREPFGVIAFPPELRKLAQMVAALDSVIWDMGSSRDTTLLRRATAIVDRRGKPVDPALLLTVPMLGRQGKAAREAAHQHQHGNGNAHEWPATTDSFKLPDGYAINLFASEKDFPVQKPVALNFDARGRLWVATMPTYPQYFPGIPVHDKIVILEDTDHDGKADKHTVFADDLYLPLGFEFGAGGIYVSQEPDLLFLKDTDGDDKADVREMVLSGFGSEDSHHAIHAFTYGPDGALYLNEGTFLNSQIETPYGPVRSYAGTTYRFEPRTAKLSAYVSYPYYNPWGNVFTPWGTHLIGDASDGSNYFAPPMTGRVEYPAKHPRINTFTETRVRPTAGIELISSRQFPAGVQGNFLVNNNIGFQGIKQHRIVPNGSGIGSREVEPLLQSTDLNFRPIDLKFGPDGALYVVDWYNPLISHGENPPRDSARDTAHGRIWRITYTKQPLLPVVDLSRQSVPQLLDHLKAHESRLRYRARAQLRAQDPAAVLPQLTTWLAGLDKTDSLYEQHLLEGLWLHQDFDVPNEPLLKTLLTARAEQARAAATTVLLHWRNRVPDALSLLHQSVNDPSPRVRLEAVVALSFYASRQAVQLATEVLNHPTDYYLDYALGETFSALKPVWLADLRLGQPPPSAVAHAYLLRLTTTPELGQLPPAPPVWTEQIIRADIGTVQRRETIRLLAKTQNIAEAAVLLGAIKQADVQRTGPVRPSAQPDLIRLLLATKPAELRPLIPECLTLIRQDTAQRVRATAMATIITAEQSDKTVWPVAKAGAPGLSDYLTALSLLPAGPLKASFYGRVKPVAPQVPGLAYPLLMAMKPTTSAKLNTLNEYIGTLSRTPDEEQRSPTFARLVEQAKSLVAVVPKPARPALRARLDRIGRLELTIRAVEAKMAFDKTSLVVPAGKPVSLVFENPDLMPHNLVFVKPGSAERVGTAADAMATLPDGFEKNFVPVSPDVLFATPLVNPGKSFRLTFTAPAEPGEYPFLCSFPGHWRVMQGILVVKPATAR</sequence>
<evidence type="ECO:0000259" key="8">
    <source>
        <dbReference type="Pfam" id="PF23500"/>
    </source>
</evidence>
<keyword evidence="1" id="KW-0813">Transport</keyword>
<dbReference type="SUPFAM" id="SSF48371">
    <property type="entry name" value="ARM repeat"/>
    <property type="match status" value="1"/>
</dbReference>
<name>A0A939K305_9BACT</name>
<dbReference type="Pfam" id="PF23500">
    <property type="entry name" value="DUF7133"/>
    <property type="match status" value="1"/>
</dbReference>
<dbReference type="CDD" id="cd01834">
    <property type="entry name" value="SGNH_hydrolase_like_2"/>
    <property type="match status" value="1"/>
</dbReference>
<dbReference type="PANTHER" id="PTHR33546:SF1">
    <property type="entry name" value="LARGE, MULTIFUNCTIONAL SECRETED PROTEIN"/>
    <property type="match status" value="1"/>
</dbReference>
<dbReference type="GO" id="GO:0005507">
    <property type="term" value="F:copper ion binding"/>
    <property type="evidence" value="ECO:0007669"/>
    <property type="project" value="InterPro"/>
</dbReference>
<proteinExistence type="predicted"/>
<dbReference type="Pfam" id="PF00127">
    <property type="entry name" value="Copper-bind"/>
    <property type="match status" value="1"/>
</dbReference>
<keyword evidence="2" id="KW-0479">Metal-binding</keyword>
<dbReference type="InterPro" id="IPR000923">
    <property type="entry name" value="BlueCu_1"/>
</dbReference>
<keyword evidence="10" id="KW-1185">Reference proteome</keyword>
<feature type="signal peptide" evidence="5">
    <location>
        <begin position="1"/>
        <end position="20"/>
    </location>
</feature>
<keyword evidence="4" id="KW-0186">Copper</keyword>
<dbReference type="SUPFAM" id="SSF52266">
    <property type="entry name" value="SGNH hydrolase"/>
    <property type="match status" value="1"/>
</dbReference>
<evidence type="ECO:0000256" key="4">
    <source>
        <dbReference type="ARBA" id="ARBA00023008"/>
    </source>
</evidence>
<dbReference type="PROSITE" id="PS00196">
    <property type="entry name" value="COPPER_BLUE"/>
    <property type="match status" value="1"/>
</dbReference>
<dbReference type="GO" id="GO:0009055">
    <property type="term" value="F:electron transfer activity"/>
    <property type="evidence" value="ECO:0007669"/>
    <property type="project" value="InterPro"/>
</dbReference>